<keyword evidence="2" id="KW-1133">Transmembrane helix</keyword>
<feature type="transmembrane region" description="Helical" evidence="2">
    <location>
        <begin position="20"/>
        <end position="42"/>
    </location>
</feature>
<feature type="compositionally biased region" description="Polar residues" evidence="1">
    <location>
        <begin position="192"/>
        <end position="205"/>
    </location>
</feature>
<proteinExistence type="predicted"/>
<evidence type="ECO:0008006" key="5">
    <source>
        <dbReference type="Google" id="ProtNLM"/>
    </source>
</evidence>
<protein>
    <recommendedName>
        <fullName evidence="5">Transmembrane protein</fullName>
    </recommendedName>
</protein>
<feature type="transmembrane region" description="Helical" evidence="2">
    <location>
        <begin position="143"/>
        <end position="163"/>
    </location>
</feature>
<feature type="transmembrane region" description="Helical" evidence="2">
    <location>
        <begin position="54"/>
        <end position="74"/>
    </location>
</feature>
<evidence type="ECO:0000256" key="1">
    <source>
        <dbReference type="SAM" id="MobiDB-lite"/>
    </source>
</evidence>
<dbReference type="AlphaFoldDB" id="A0A420Y6Y5"/>
<gene>
    <name evidence="3" type="ORF">DL546_005739</name>
</gene>
<dbReference type="EMBL" id="QVQW01000040">
    <property type="protein sequence ID" value="RKU43649.1"/>
    <property type="molecule type" value="Genomic_DNA"/>
</dbReference>
<dbReference type="Proteomes" id="UP000275385">
    <property type="component" value="Unassembled WGS sequence"/>
</dbReference>
<keyword evidence="2" id="KW-0472">Membrane</keyword>
<feature type="transmembrane region" description="Helical" evidence="2">
    <location>
        <begin position="80"/>
        <end position="99"/>
    </location>
</feature>
<comment type="caution">
    <text evidence="3">The sequence shown here is derived from an EMBL/GenBank/DDBJ whole genome shotgun (WGS) entry which is preliminary data.</text>
</comment>
<keyword evidence="2" id="KW-0812">Transmembrane</keyword>
<sequence>MWTTVVWEPSQPAGFVGHGIPWASIALVACIAGSIISERLLYVGLAAYLGGKQVACVLASTTAIGMLIAGELVHLIPLPLVWTIAGCALQRLCMVVWWWRMVHKASGNEDFMTRAQMTLVGHVFSLVAVFMVFLPMFNSRIDQMLWLFACFFAIELFTTALTVRATYRMFQPDDISPSELNSMSPSMERGPRSSSSNQLSPTSAAPFQRREYTLSQILGKKTGSSPPTCQSRDDRPILQNAPSPQPRSRGGTNSQQGYFDLPVSAPIHGSKDVAEGGSDSSRTL</sequence>
<reference evidence="3 4" key="1">
    <citation type="submission" date="2018-08" db="EMBL/GenBank/DDBJ databases">
        <title>Draft genome of the lignicolous fungus Coniochaeta pulveracea.</title>
        <authorList>
            <person name="Borstlap C.J."/>
            <person name="De Witt R.N."/>
            <person name="Botha A."/>
            <person name="Volschenk H."/>
        </authorList>
    </citation>
    <scope>NUCLEOTIDE SEQUENCE [LARGE SCALE GENOMIC DNA]</scope>
    <source>
        <strain evidence="3 4">CAB683</strain>
    </source>
</reference>
<evidence type="ECO:0000256" key="2">
    <source>
        <dbReference type="SAM" id="Phobius"/>
    </source>
</evidence>
<accession>A0A420Y6Y5</accession>
<evidence type="ECO:0000313" key="4">
    <source>
        <dbReference type="Proteomes" id="UP000275385"/>
    </source>
</evidence>
<organism evidence="3 4">
    <name type="scientific">Coniochaeta pulveracea</name>
    <dbReference type="NCBI Taxonomy" id="177199"/>
    <lineage>
        <taxon>Eukaryota</taxon>
        <taxon>Fungi</taxon>
        <taxon>Dikarya</taxon>
        <taxon>Ascomycota</taxon>
        <taxon>Pezizomycotina</taxon>
        <taxon>Sordariomycetes</taxon>
        <taxon>Sordariomycetidae</taxon>
        <taxon>Coniochaetales</taxon>
        <taxon>Coniochaetaceae</taxon>
        <taxon>Coniochaeta</taxon>
    </lineage>
</organism>
<evidence type="ECO:0000313" key="3">
    <source>
        <dbReference type="EMBL" id="RKU43649.1"/>
    </source>
</evidence>
<keyword evidence="4" id="KW-1185">Reference proteome</keyword>
<dbReference type="OrthoDB" id="10494678at2759"/>
<feature type="region of interest" description="Disordered" evidence="1">
    <location>
        <begin position="217"/>
        <end position="284"/>
    </location>
</feature>
<feature type="region of interest" description="Disordered" evidence="1">
    <location>
        <begin position="178"/>
        <end position="205"/>
    </location>
</feature>
<name>A0A420Y6Y5_9PEZI</name>
<feature type="transmembrane region" description="Helical" evidence="2">
    <location>
        <begin position="119"/>
        <end position="137"/>
    </location>
</feature>